<gene>
    <name evidence="1" type="ORF">FPE_LOCUS23267</name>
</gene>
<organism evidence="1 2">
    <name type="scientific">Fraxinus pennsylvanica</name>
    <dbReference type="NCBI Taxonomy" id="56036"/>
    <lineage>
        <taxon>Eukaryota</taxon>
        <taxon>Viridiplantae</taxon>
        <taxon>Streptophyta</taxon>
        <taxon>Embryophyta</taxon>
        <taxon>Tracheophyta</taxon>
        <taxon>Spermatophyta</taxon>
        <taxon>Magnoliopsida</taxon>
        <taxon>eudicotyledons</taxon>
        <taxon>Gunneridae</taxon>
        <taxon>Pentapetalae</taxon>
        <taxon>asterids</taxon>
        <taxon>lamiids</taxon>
        <taxon>Lamiales</taxon>
        <taxon>Oleaceae</taxon>
        <taxon>Oleeae</taxon>
        <taxon>Fraxinus</taxon>
    </lineage>
</organism>
<evidence type="ECO:0000313" key="1">
    <source>
        <dbReference type="EMBL" id="CAI9775837.1"/>
    </source>
</evidence>
<reference evidence="1" key="1">
    <citation type="submission" date="2023-05" db="EMBL/GenBank/DDBJ databases">
        <authorList>
            <person name="Huff M."/>
        </authorList>
    </citation>
    <scope>NUCLEOTIDE SEQUENCE</scope>
</reference>
<keyword evidence="2" id="KW-1185">Reference proteome</keyword>
<accession>A0AAD1ZZF8</accession>
<evidence type="ECO:0000313" key="2">
    <source>
        <dbReference type="Proteomes" id="UP000834106"/>
    </source>
</evidence>
<sequence length="260" mass="29188">MDDAWNFKVAFPFDSVFLRLDSVPSGSSRSLSISIGLFIPMAWNFNSLQLRDIITWVRTPSVYSSESTVCPVELLMYQTFTFWLPFGHPMDRLVCPPLPAPRLTSDIWIEMEFPKTRAGFLDLFCFDRGALTALSFALGKRFAVAKLRPRLLVASGRLIPSPEIQVSTGKDLLIPRGRAGLEASYLLPISPPFFLLVDPMAARKGDLVLYSGDLFPTETRKLPSCPRSHSVNRKRKPTHLSAPLVDRCGFTKRLSTVHSR</sequence>
<dbReference type="Proteomes" id="UP000834106">
    <property type="component" value="Chromosome 14"/>
</dbReference>
<protein>
    <submittedName>
        <fullName evidence="1">Uncharacterized protein</fullName>
    </submittedName>
</protein>
<name>A0AAD1ZZF8_9LAMI</name>
<dbReference type="EMBL" id="OU503049">
    <property type="protein sequence ID" value="CAI9775837.1"/>
    <property type="molecule type" value="Genomic_DNA"/>
</dbReference>
<proteinExistence type="predicted"/>
<dbReference type="AlphaFoldDB" id="A0AAD1ZZF8"/>